<protein>
    <submittedName>
        <fullName evidence="1">Uncharacterized protein</fullName>
    </submittedName>
</protein>
<dbReference type="RefSeq" id="WP_138282432.1">
    <property type="nucleotide sequence ID" value="NZ_VCEI01000025.1"/>
</dbReference>
<dbReference type="OrthoDB" id="959283at2"/>
<accession>A0A5R9KBW0</accession>
<keyword evidence="2" id="KW-1185">Reference proteome</keyword>
<sequence>MILNSSGFVIRINEDGIDESALQKLTLCLEIICNVPILIFQFPKPHPIIMMPVELTKDAVFDDLDQLRIRLEVGDNMNGCVKEIMLSEPDSNKIRQCQMNLPGQLHFARGKAA</sequence>
<dbReference type="AlphaFoldDB" id="A0A5R9KBW0"/>
<proteinExistence type="predicted"/>
<dbReference type="Proteomes" id="UP000309788">
    <property type="component" value="Unassembled WGS sequence"/>
</dbReference>
<evidence type="ECO:0000313" key="2">
    <source>
        <dbReference type="Proteomes" id="UP000309788"/>
    </source>
</evidence>
<reference evidence="1 2" key="1">
    <citation type="submission" date="2019-05" db="EMBL/GenBank/DDBJ databases">
        <authorList>
            <person name="Qu J.-H."/>
        </authorList>
    </citation>
    <scope>NUCLEOTIDE SEQUENCE [LARGE SCALE GENOMIC DNA]</scope>
    <source>
        <strain evidence="1 2">Z12</strain>
    </source>
</reference>
<gene>
    <name evidence="1" type="ORF">FEM55_16485</name>
</gene>
<comment type="caution">
    <text evidence="1">The sequence shown here is derived from an EMBL/GenBank/DDBJ whole genome shotgun (WGS) entry which is preliminary data.</text>
</comment>
<name>A0A5R9KBW0_9BACT</name>
<evidence type="ECO:0000313" key="1">
    <source>
        <dbReference type="EMBL" id="TLU92323.1"/>
    </source>
</evidence>
<organism evidence="1 2">
    <name type="scientific">Dyadobacter sediminis</name>
    <dbReference type="NCBI Taxonomy" id="1493691"/>
    <lineage>
        <taxon>Bacteria</taxon>
        <taxon>Pseudomonadati</taxon>
        <taxon>Bacteroidota</taxon>
        <taxon>Cytophagia</taxon>
        <taxon>Cytophagales</taxon>
        <taxon>Spirosomataceae</taxon>
        <taxon>Dyadobacter</taxon>
    </lineage>
</organism>
<dbReference type="EMBL" id="VCEI01000025">
    <property type="protein sequence ID" value="TLU92323.1"/>
    <property type="molecule type" value="Genomic_DNA"/>
</dbReference>